<keyword evidence="2" id="KW-1185">Reference proteome</keyword>
<organism evidence="1 2">
    <name type="scientific">Amazona aestiva</name>
    <name type="common">Blue-fronted Amazon parrot</name>
    <dbReference type="NCBI Taxonomy" id="12930"/>
    <lineage>
        <taxon>Eukaryota</taxon>
        <taxon>Metazoa</taxon>
        <taxon>Chordata</taxon>
        <taxon>Craniata</taxon>
        <taxon>Vertebrata</taxon>
        <taxon>Euteleostomi</taxon>
        <taxon>Archelosauria</taxon>
        <taxon>Archosauria</taxon>
        <taxon>Dinosauria</taxon>
        <taxon>Saurischia</taxon>
        <taxon>Theropoda</taxon>
        <taxon>Coelurosauria</taxon>
        <taxon>Aves</taxon>
        <taxon>Neognathae</taxon>
        <taxon>Neoaves</taxon>
        <taxon>Telluraves</taxon>
        <taxon>Australaves</taxon>
        <taxon>Psittaciformes</taxon>
        <taxon>Psittacidae</taxon>
        <taxon>Amazona</taxon>
    </lineage>
</organism>
<dbReference type="STRING" id="12930.A0A0Q3LVG1"/>
<comment type="caution">
    <text evidence="1">The sequence shown here is derived from an EMBL/GenBank/DDBJ whole genome shotgun (WGS) entry which is preliminary data.</text>
</comment>
<gene>
    <name evidence="1" type="ORF">AAES_157891</name>
</gene>
<protein>
    <submittedName>
        <fullName evidence="1">Uncharacterized protein</fullName>
    </submittedName>
</protein>
<name>A0A0Q3LVG1_AMAAE</name>
<dbReference type="EMBL" id="LMAW01003045">
    <property type="protein sequence ID" value="KQK74439.1"/>
    <property type="molecule type" value="Genomic_DNA"/>
</dbReference>
<dbReference type="AlphaFoldDB" id="A0A0Q3LVG1"/>
<evidence type="ECO:0000313" key="1">
    <source>
        <dbReference type="EMBL" id="KQK74439.1"/>
    </source>
</evidence>
<dbReference type="Proteomes" id="UP000051836">
    <property type="component" value="Unassembled WGS sequence"/>
</dbReference>
<evidence type="ECO:0000313" key="2">
    <source>
        <dbReference type="Proteomes" id="UP000051836"/>
    </source>
</evidence>
<dbReference type="OrthoDB" id="372624at2759"/>
<proteinExistence type="predicted"/>
<reference evidence="1 2" key="1">
    <citation type="submission" date="2015-10" db="EMBL/GenBank/DDBJ databases">
        <authorList>
            <person name="Gilbert D.G."/>
        </authorList>
    </citation>
    <scope>NUCLEOTIDE SEQUENCE [LARGE SCALE GENOMIC DNA]</scope>
    <source>
        <strain evidence="1">FVVF132</strain>
    </source>
</reference>
<sequence>MRQCGAAPLCEWDVPRSDMLEFTAASLVLNALEWDLRKHADQPVFDVIGMEHQTTSYKVQILLKLKITRNLIEEICSSPSSPVKLKPNRQDGNSGCLVLEAEIKRTSCIDFDADDSSAGLYWSFS</sequence>
<accession>A0A0Q3LVG1</accession>